<sequence>MLDVLIDALVDSLKMLPFLFAAYLLIEYLEHKASAKMKSSLQRLGPFGPVGGALLGVVPQCGFSVAASNFYAGRIISVGTLLAVFLSTSDEALPILLAHPDMLRYIAPMLLIKVAAAVVFGFLVDFLVRRFVKPQTEAPFEELCANCDCDHHGIMHSALRHTAEIFAFILLVNVVLGYAMYFIGEENISALLLNGSVFQPFLTALIGLIPNCAASVLITELFAVGSLEFGSCIAGLCAGAGVGLVVLFRTNHRPKENLAIVGTLYAASVVTGLIVNLF</sequence>
<comment type="caution">
    <text evidence="2">The sequence shown here is derived from an EMBL/GenBank/DDBJ whole genome shotgun (WGS) entry which is preliminary data.</text>
</comment>
<dbReference type="Proteomes" id="UP001299220">
    <property type="component" value="Unassembled WGS sequence"/>
</dbReference>
<keyword evidence="1" id="KW-0472">Membrane</keyword>
<proteinExistence type="predicted"/>
<keyword evidence="3" id="KW-1185">Reference proteome</keyword>
<dbReference type="NCBIfam" id="NF037962">
    <property type="entry name" value="arsenic_eff"/>
    <property type="match status" value="1"/>
</dbReference>
<keyword evidence="1" id="KW-1133">Transmembrane helix</keyword>
<organism evidence="2 3">
    <name type="scientific">Anaeromassilibacillus senegalensis</name>
    <dbReference type="NCBI Taxonomy" id="1673717"/>
    <lineage>
        <taxon>Bacteria</taxon>
        <taxon>Bacillati</taxon>
        <taxon>Bacillota</taxon>
        <taxon>Clostridia</taxon>
        <taxon>Eubacteriales</taxon>
        <taxon>Acutalibacteraceae</taxon>
        <taxon>Anaeromassilibacillus</taxon>
    </lineage>
</organism>
<dbReference type="RefSeq" id="WP_235322634.1">
    <property type="nucleotide sequence ID" value="NZ_JAFBIT010000001.1"/>
</dbReference>
<feature type="transmembrane region" description="Helical" evidence="1">
    <location>
        <begin position="221"/>
        <end position="246"/>
    </location>
</feature>
<feature type="transmembrane region" description="Helical" evidence="1">
    <location>
        <begin position="165"/>
        <end position="183"/>
    </location>
</feature>
<feature type="transmembrane region" description="Helical" evidence="1">
    <location>
        <begin position="12"/>
        <end position="29"/>
    </location>
</feature>
<feature type="transmembrane region" description="Helical" evidence="1">
    <location>
        <begin position="190"/>
        <end position="209"/>
    </location>
</feature>
<name>A0ABS9CKF9_9FIRM</name>
<evidence type="ECO:0000256" key="1">
    <source>
        <dbReference type="SAM" id="Phobius"/>
    </source>
</evidence>
<feature type="transmembrane region" description="Helical" evidence="1">
    <location>
        <begin position="258"/>
        <end position="277"/>
    </location>
</feature>
<reference evidence="2 3" key="1">
    <citation type="submission" date="2020-12" db="EMBL/GenBank/DDBJ databases">
        <title>Whole genome sequences of gut porcine anaerobes.</title>
        <authorList>
            <person name="Kubasova T."/>
            <person name="Jahodarova E."/>
            <person name="Rychlik I."/>
        </authorList>
    </citation>
    <scope>NUCLEOTIDE SEQUENCE [LARGE SCALE GENOMIC DNA]</scope>
    <source>
        <strain evidence="2 3">An867</strain>
    </source>
</reference>
<protein>
    <submittedName>
        <fullName evidence="2">Arsenic efflux protein</fullName>
    </submittedName>
</protein>
<accession>A0ABS9CKF9</accession>
<feature type="transmembrane region" description="Helical" evidence="1">
    <location>
        <begin position="110"/>
        <end position="128"/>
    </location>
</feature>
<gene>
    <name evidence="2" type="ORF">JQM67_03310</name>
</gene>
<dbReference type="Pfam" id="PF11449">
    <property type="entry name" value="ArsP_2"/>
    <property type="match status" value="2"/>
</dbReference>
<dbReference type="InterPro" id="IPR021552">
    <property type="entry name" value="ArsP_2"/>
</dbReference>
<evidence type="ECO:0000313" key="2">
    <source>
        <dbReference type="EMBL" id="MCF2651622.1"/>
    </source>
</evidence>
<keyword evidence="1" id="KW-0812">Transmembrane</keyword>
<evidence type="ECO:0000313" key="3">
    <source>
        <dbReference type="Proteomes" id="UP001299220"/>
    </source>
</evidence>
<dbReference type="EMBL" id="JAFBIT010000001">
    <property type="protein sequence ID" value="MCF2651622.1"/>
    <property type="molecule type" value="Genomic_DNA"/>
</dbReference>